<evidence type="ECO:0000313" key="4">
    <source>
        <dbReference type="Proteomes" id="UP000246303"/>
    </source>
</evidence>
<evidence type="ECO:0000256" key="2">
    <source>
        <dbReference type="SAM" id="SignalP"/>
    </source>
</evidence>
<accession>A0A2V3DU00</accession>
<feature type="compositionally biased region" description="Polar residues" evidence="1">
    <location>
        <begin position="27"/>
        <end position="51"/>
    </location>
</feature>
<evidence type="ECO:0000313" key="3">
    <source>
        <dbReference type="EMBL" id="PXA65921.1"/>
    </source>
</evidence>
<dbReference type="Proteomes" id="UP000246303">
    <property type="component" value="Unassembled WGS sequence"/>
</dbReference>
<name>A0A2V3DU00_9MICC</name>
<feature type="signal peptide" evidence="2">
    <location>
        <begin position="1"/>
        <end position="26"/>
    </location>
</feature>
<proteinExistence type="predicted"/>
<evidence type="ECO:0000256" key="1">
    <source>
        <dbReference type="SAM" id="MobiDB-lite"/>
    </source>
</evidence>
<keyword evidence="2" id="KW-0732">Signal</keyword>
<comment type="caution">
    <text evidence="3">The sequence shown here is derived from an EMBL/GenBank/DDBJ whole genome shotgun (WGS) entry which is preliminary data.</text>
</comment>
<feature type="chain" id="PRO_5039266664" evidence="2">
    <location>
        <begin position="27"/>
        <end position="79"/>
    </location>
</feature>
<gene>
    <name evidence="3" type="ORF">CVS29_07865</name>
</gene>
<reference evidence="3 4" key="1">
    <citation type="submission" date="2018-05" db="EMBL/GenBank/DDBJ databases">
        <title>Genetic diversity of glacier-inhabiting Cryobacterium bacteria in China and description of Cryobacterium mengkeensis sp. nov. and Arthrobacter glacialis sp. nov.</title>
        <authorList>
            <person name="Liu Q."/>
            <person name="Xin Y.-H."/>
        </authorList>
    </citation>
    <scope>NUCLEOTIDE SEQUENCE [LARGE SCALE GENOMIC DNA]</scope>
    <source>
        <strain evidence="3 4">GP3</strain>
    </source>
</reference>
<sequence>MKSPFTSVGIAAVLTAGLIMAPGLSAAQASGPDTQAPITSTQSTNVTGGSNAGNPISSGAVSTYGMFFIPCNIFFLRLC</sequence>
<dbReference type="EMBL" id="QHLZ01000004">
    <property type="protein sequence ID" value="PXA65921.1"/>
    <property type="molecule type" value="Genomic_DNA"/>
</dbReference>
<dbReference type="RefSeq" id="WP_110105787.1">
    <property type="nucleotide sequence ID" value="NZ_JACBZZ010000001.1"/>
</dbReference>
<feature type="region of interest" description="Disordered" evidence="1">
    <location>
        <begin position="26"/>
        <end position="51"/>
    </location>
</feature>
<dbReference type="AlphaFoldDB" id="A0A2V3DU00"/>
<keyword evidence="4" id="KW-1185">Reference proteome</keyword>
<organism evidence="3 4">
    <name type="scientific">Arthrobacter psychrochitiniphilus</name>
    <dbReference type="NCBI Taxonomy" id="291045"/>
    <lineage>
        <taxon>Bacteria</taxon>
        <taxon>Bacillati</taxon>
        <taxon>Actinomycetota</taxon>
        <taxon>Actinomycetes</taxon>
        <taxon>Micrococcales</taxon>
        <taxon>Micrococcaceae</taxon>
        <taxon>Arthrobacter</taxon>
    </lineage>
</organism>
<protein>
    <submittedName>
        <fullName evidence="3">Uncharacterized protein</fullName>
    </submittedName>
</protein>